<dbReference type="HOGENOM" id="CLU_058336_4_2_9"/>
<organism evidence="3 4">
    <name type="scientific">Jeotgalicoccus saudimassiliensis</name>
    <dbReference type="NCBI Taxonomy" id="1461582"/>
    <lineage>
        <taxon>Bacteria</taxon>
        <taxon>Bacillati</taxon>
        <taxon>Bacillota</taxon>
        <taxon>Bacilli</taxon>
        <taxon>Bacillales</taxon>
        <taxon>Staphylococcaceae</taxon>
        <taxon>Jeotgalicoccus</taxon>
    </lineage>
</organism>
<dbReference type="Pfam" id="PF03641">
    <property type="entry name" value="Lysine_decarbox"/>
    <property type="match status" value="1"/>
</dbReference>
<comment type="similarity">
    <text evidence="1 2">Belongs to the LOG family.</text>
</comment>
<evidence type="ECO:0000313" key="3">
    <source>
        <dbReference type="EMBL" id="CDZ98962.1"/>
    </source>
</evidence>
<dbReference type="PANTHER" id="PTHR31223:SF70">
    <property type="entry name" value="LOG FAMILY PROTEIN YJL055W"/>
    <property type="match status" value="1"/>
</dbReference>
<dbReference type="RefSeq" id="WP_035807376.1">
    <property type="nucleotide sequence ID" value="NZ_CCSE01000001.1"/>
</dbReference>
<dbReference type="GO" id="GO:0009691">
    <property type="term" value="P:cytokinin biosynthetic process"/>
    <property type="evidence" value="ECO:0007669"/>
    <property type="project" value="UniProtKB-UniRule"/>
</dbReference>
<evidence type="ECO:0000256" key="2">
    <source>
        <dbReference type="RuleBase" id="RU363015"/>
    </source>
</evidence>
<dbReference type="EC" id="3.2.2.n1" evidence="2"/>
<protein>
    <recommendedName>
        <fullName evidence="2">Cytokinin riboside 5'-monophosphate phosphoribohydrolase</fullName>
        <ecNumber evidence="2">3.2.2.n1</ecNumber>
    </recommendedName>
</protein>
<reference evidence="3 4" key="1">
    <citation type="submission" date="2014-07" db="EMBL/GenBank/DDBJ databases">
        <authorList>
            <person name="Urmite Genomes Urmite Genomes"/>
        </authorList>
    </citation>
    <scope>NUCLEOTIDE SEQUENCE [LARGE SCALE GENOMIC DNA]</scope>
    <source>
        <strain evidence="3 4">13MG44_air</strain>
    </source>
</reference>
<dbReference type="GO" id="GO:0016799">
    <property type="term" value="F:hydrolase activity, hydrolyzing N-glycosyl compounds"/>
    <property type="evidence" value="ECO:0007669"/>
    <property type="project" value="TreeGrafter"/>
</dbReference>
<gene>
    <name evidence="3" type="primary">yvdD</name>
    <name evidence="3" type="ORF">BN1048_00081</name>
</gene>
<dbReference type="STRING" id="1461582.BN1048_00081"/>
<dbReference type="InterPro" id="IPR031100">
    <property type="entry name" value="LOG_fam"/>
</dbReference>
<dbReference type="EMBL" id="CCSE01000001">
    <property type="protein sequence ID" value="CDZ98962.1"/>
    <property type="molecule type" value="Genomic_DNA"/>
</dbReference>
<dbReference type="AlphaFoldDB" id="A0A078M0N1"/>
<dbReference type="InterPro" id="IPR005269">
    <property type="entry name" value="LOG"/>
</dbReference>
<dbReference type="GO" id="GO:0005829">
    <property type="term" value="C:cytosol"/>
    <property type="evidence" value="ECO:0007669"/>
    <property type="project" value="TreeGrafter"/>
</dbReference>
<keyword evidence="2" id="KW-0378">Hydrolase</keyword>
<dbReference type="OrthoDB" id="9801098at2"/>
<evidence type="ECO:0000313" key="4">
    <source>
        <dbReference type="Proteomes" id="UP000044136"/>
    </source>
</evidence>
<dbReference type="SUPFAM" id="SSF102405">
    <property type="entry name" value="MCP/YpsA-like"/>
    <property type="match status" value="1"/>
</dbReference>
<accession>A0A078M0N1</accession>
<name>A0A078M0N1_9STAP</name>
<keyword evidence="4" id="KW-1185">Reference proteome</keyword>
<dbReference type="NCBIfam" id="TIGR00730">
    <property type="entry name" value="Rossman fold protein, TIGR00730 family"/>
    <property type="match status" value="1"/>
</dbReference>
<sequence>MNVKKITVFCGAKTGKNENYEKAAYKLGADAAKKNLTVVYGGGATGLMGAVANGALSEDGRVTGVIPQFLVDREVAHPGVRDMRIVQSMHQRKLELEAEGDAIIMMPGGAGTLEEFFEVFTWGQLGLHEKPIGILNVDGYFDALKNVIYKSIEEGFLEERYLDMLFIHDNLNDILAGFETYIPVKVRTYEDLK</sequence>
<dbReference type="Gene3D" id="3.40.50.450">
    <property type="match status" value="1"/>
</dbReference>
<dbReference type="Proteomes" id="UP000044136">
    <property type="component" value="Unassembled WGS sequence"/>
</dbReference>
<proteinExistence type="inferred from homology"/>
<evidence type="ECO:0000256" key="1">
    <source>
        <dbReference type="ARBA" id="ARBA00006763"/>
    </source>
</evidence>
<dbReference type="PANTHER" id="PTHR31223">
    <property type="entry name" value="LOG FAMILY PROTEIN YJL055W"/>
    <property type="match status" value="1"/>
</dbReference>
<dbReference type="eggNOG" id="COG1611">
    <property type="taxonomic scope" value="Bacteria"/>
</dbReference>
<keyword evidence="2" id="KW-0203">Cytokinin biosynthesis</keyword>